<sequence>MTMNLLLLASGFTLPSLRRAFPAVRPSDSSLARLPSHRVCMAVDKTKEGEYPHPHDDDYKFGDITLRVIRDMTGNADYRFGDGSKAIASATTDAAEAAAAAVLDAGGTAVEAGAAAKKVLDDSGYQFGDLTKGAIKGFEGQVRSATGNEEYKFGSRQTSLVTARPDISKTLAKGLFGALEKGAAAAKKKIDDSP</sequence>
<dbReference type="EnsemblProtists" id="EOD05120">
    <property type="protein sequence ID" value="EOD05120"/>
    <property type="gene ID" value="EMIHUDRAFT_438994"/>
</dbReference>
<dbReference type="RefSeq" id="XP_005757549.1">
    <property type="nucleotide sequence ID" value="XM_005757492.1"/>
</dbReference>
<accession>A0A0D3I1I5</accession>
<keyword evidence="1" id="KW-0732">Signal</keyword>
<proteinExistence type="predicted"/>
<dbReference type="eggNOG" id="ENOG502T0PA">
    <property type="taxonomic scope" value="Eukaryota"/>
</dbReference>
<keyword evidence="3" id="KW-1185">Reference proteome</keyword>
<dbReference type="KEGG" id="ehx:EMIHUDRAFT_438994"/>
<evidence type="ECO:0000313" key="2">
    <source>
        <dbReference type="EnsemblProtists" id="EOD05120"/>
    </source>
</evidence>
<dbReference type="PaxDb" id="2903-EOD05120"/>
<name>A0A0D3I1I5_EMIH1</name>
<dbReference type="HOGENOM" id="CLU_1404827_0_0_1"/>
<reference evidence="3" key="1">
    <citation type="journal article" date="2013" name="Nature">
        <title>Pan genome of the phytoplankton Emiliania underpins its global distribution.</title>
        <authorList>
            <person name="Read B.A."/>
            <person name="Kegel J."/>
            <person name="Klute M.J."/>
            <person name="Kuo A."/>
            <person name="Lefebvre S.C."/>
            <person name="Maumus F."/>
            <person name="Mayer C."/>
            <person name="Miller J."/>
            <person name="Monier A."/>
            <person name="Salamov A."/>
            <person name="Young J."/>
            <person name="Aguilar M."/>
            <person name="Claverie J.M."/>
            <person name="Frickenhaus S."/>
            <person name="Gonzalez K."/>
            <person name="Herman E.K."/>
            <person name="Lin Y.C."/>
            <person name="Napier J."/>
            <person name="Ogata H."/>
            <person name="Sarno A.F."/>
            <person name="Shmutz J."/>
            <person name="Schroeder D."/>
            <person name="de Vargas C."/>
            <person name="Verret F."/>
            <person name="von Dassow P."/>
            <person name="Valentin K."/>
            <person name="Van de Peer Y."/>
            <person name="Wheeler G."/>
            <person name="Dacks J.B."/>
            <person name="Delwiche C.F."/>
            <person name="Dyhrman S.T."/>
            <person name="Glockner G."/>
            <person name="John U."/>
            <person name="Richards T."/>
            <person name="Worden A.Z."/>
            <person name="Zhang X."/>
            <person name="Grigoriev I.V."/>
            <person name="Allen A.E."/>
            <person name="Bidle K."/>
            <person name="Borodovsky M."/>
            <person name="Bowler C."/>
            <person name="Brownlee C."/>
            <person name="Cock J.M."/>
            <person name="Elias M."/>
            <person name="Gladyshev V.N."/>
            <person name="Groth M."/>
            <person name="Guda C."/>
            <person name="Hadaegh A."/>
            <person name="Iglesias-Rodriguez M.D."/>
            <person name="Jenkins J."/>
            <person name="Jones B.M."/>
            <person name="Lawson T."/>
            <person name="Leese F."/>
            <person name="Lindquist E."/>
            <person name="Lobanov A."/>
            <person name="Lomsadze A."/>
            <person name="Malik S.B."/>
            <person name="Marsh M.E."/>
            <person name="Mackinder L."/>
            <person name="Mock T."/>
            <person name="Mueller-Roeber B."/>
            <person name="Pagarete A."/>
            <person name="Parker M."/>
            <person name="Probert I."/>
            <person name="Quesneville H."/>
            <person name="Raines C."/>
            <person name="Rensing S.A."/>
            <person name="Riano-Pachon D.M."/>
            <person name="Richier S."/>
            <person name="Rokitta S."/>
            <person name="Shiraiwa Y."/>
            <person name="Soanes D.M."/>
            <person name="van der Giezen M."/>
            <person name="Wahlund T.M."/>
            <person name="Williams B."/>
            <person name="Wilson W."/>
            <person name="Wolfe G."/>
            <person name="Wurch L.L."/>
        </authorList>
    </citation>
    <scope>NUCLEOTIDE SEQUENCE</scope>
</reference>
<feature type="chain" id="PRO_5044190379" evidence="1">
    <location>
        <begin position="21"/>
        <end position="194"/>
    </location>
</feature>
<dbReference type="Proteomes" id="UP000013827">
    <property type="component" value="Unassembled WGS sequence"/>
</dbReference>
<evidence type="ECO:0000256" key="1">
    <source>
        <dbReference type="SAM" id="SignalP"/>
    </source>
</evidence>
<dbReference type="GeneID" id="17251279"/>
<protein>
    <submittedName>
        <fullName evidence="2">Uncharacterized protein</fullName>
    </submittedName>
</protein>
<reference evidence="2" key="2">
    <citation type="submission" date="2024-10" db="UniProtKB">
        <authorList>
            <consortium name="EnsemblProtists"/>
        </authorList>
    </citation>
    <scope>IDENTIFICATION</scope>
</reference>
<feature type="signal peptide" evidence="1">
    <location>
        <begin position="1"/>
        <end position="20"/>
    </location>
</feature>
<evidence type="ECO:0000313" key="3">
    <source>
        <dbReference type="Proteomes" id="UP000013827"/>
    </source>
</evidence>
<dbReference type="AlphaFoldDB" id="A0A0D3I1I5"/>
<organism evidence="2 3">
    <name type="scientific">Emiliania huxleyi (strain CCMP1516)</name>
    <dbReference type="NCBI Taxonomy" id="280463"/>
    <lineage>
        <taxon>Eukaryota</taxon>
        <taxon>Haptista</taxon>
        <taxon>Haptophyta</taxon>
        <taxon>Prymnesiophyceae</taxon>
        <taxon>Isochrysidales</taxon>
        <taxon>Noelaerhabdaceae</taxon>
        <taxon>Emiliania</taxon>
    </lineage>
</organism>